<sequence>MESNVTEFGKLANGEVVTEYTITNANGVSLRAISYGATWTGYFVAPDKNIILNFDDLHEYETNPFHVGNTVGRVAGRLKGHQFEIAGQPVRLQPNENDNVLHSGSAGVDQLNWKGEIFLNEHDGEIRFTAHQDNEFPGSLEMMVIYKLADTNEVSITYQGLSSEETLFNPTTHVYFNLEGPDASVKDQYIQLFADKHMEVDGEKLPTGKLADVTDTVYDFRNLVNLGEKTRQLGGNEQFDDVFRKMDVSPIGFMTDSHQKNTLAISSDRNGIVIFNANPNVIGKSDDWIAAHPDNGLAIELQTLPDAIHHDDFGDIVLPANTIKRYTSTFLYAEED</sequence>
<gene>
    <name evidence="4" type="ORF">LOSG293_020720</name>
</gene>
<dbReference type="GO" id="GO:0004034">
    <property type="term" value="F:aldose 1-epimerase activity"/>
    <property type="evidence" value="ECO:0007669"/>
    <property type="project" value="TreeGrafter"/>
</dbReference>
<evidence type="ECO:0000256" key="2">
    <source>
        <dbReference type="ARBA" id="ARBA00023235"/>
    </source>
</evidence>
<dbReference type="InterPro" id="IPR047215">
    <property type="entry name" value="Galactose_mutarotase-like"/>
</dbReference>
<dbReference type="GO" id="GO:0005737">
    <property type="term" value="C:cytoplasm"/>
    <property type="evidence" value="ECO:0007669"/>
    <property type="project" value="TreeGrafter"/>
</dbReference>
<comment type="similarity">
    <text evidence="1">Belongs to the aldose epimerase family.</text>
</comment>
<protein>
    <submittedName>
        <fullName evidence="4">Aldose 1-epimerase</fullName>
    </submittedName>
</protein>
<dbReference type="Proteomes" id="UP000028700">
    <property type="component" value="Unassembled WGS sequence"/>
</dbReference>
<dbReference type="PANTHER" id="PTHR10091">
    <property type="entry name" value="ALDOSE-1-EPIMERASE"/>
    <property type="match status" value="1"/>
</dbReference>
<accession>A0A081BGG6</accession>
<proteinExistence type="inferred from homology"/>
<dbReference type="PANTHER" id="PTHR10091:SF0">
    <property type="entry name" value="GALACTOSE MUTAROTASE"/>
    <property type="match status" value="1"/>
</dbReference>
<dbReference type="CDD" id="cd09019">
    <property type="entry name" value="galactose_mutarotase_like"/>
    <property type="match status" value="1"/>
</dbReference>
<keyword evidence="2" id="KW-0413">Isomerase</keyword>
<dbReference type="GO" id="GO:0030246">
    <property type="term" value="F:carbohydrate binding"/>
    <property type="evidence" value="ECO:0007669"/>
    <property type="project" value="InterPro"/>
</dbReference>
<dbReference type="GO" id="GO:0033499">
    <property type="term" value="P:galactose catabolic process via UDP-galactose, Leloir pathway"/>
    <property type="evidence" value="ECO:0007669"/>
    <property type="project" value="TreeGrafter"/>
</dbReference>
<dbReference type="eggNOG" id="COG2017">
    <property type="taxonomic scope" value="Bacteria"/>
</dbReference>
<keyword evidence="5" id="KW-1185">Reference proteome</keyword>
<dbReference type="InterPro" id="IPR008183">
    <property type="entry name" value="Aldose_1/G6P_1-epimerase"/>
</dbReference>
<organism evidence="4 5">
    <name type="scientific">Secundilactobacillus oryzae JCM 18671</name>
    <dbReference type="NCBI Taxonomy" id="1291743"/>
    <lineage>
        <taxon>Bacteria</taxon>
        <taxon>Bacillati</taxon>
        <taxon>Bacillota</taxon>
        <taxon>Bacilli</taxon>
        <taxon>Lactobacillales</taxon>
        <taxon>Lactobacillaceae</taxon>
        <taxon>Secundilactobacillus</taxon>
    </lineage>
</organism>
<dbReference type="EMBL" id="BBJM01000002">
    <property type="protein sequence ID" value="GAK47134.1"/>
    <property type="molecule type" value="Genomic_DNA"/>
</dbReference>
<dbReference type="AlphaFoldDB" id="A0A081BGG6"/>
<dbReference type="Pfam" id="PF01263">
    <property type="entry name" value="Aldose_epim"/>
    <property type="match status" value="1"/>
</dbReference>
<dbReference type="Gene3D" id="2.70.98.10">
    <property type="match status" value="1"/>
</dbReference>
<reference evidence="4" key="1">
    <citation type="journal article" date="2014" name="Genome Announc.">
        <title>Draft Genome Sequence of Lactobacillus oryzae Strain SG293T.</title>
        <authorList>
            <person name="Tanizawa Y."/>
            <person name="Fujisawa T."/>
            <person name="Mochizuki T."/>
            <person name="Kaminuma E."/>
            <person name="Nakamura Y."/>
            <person name="Tohno M."/>
        </authorList>
    </citation>
    <scope>NUCLEOTIDE SEQUENCE [LARGE SCALE GENOMIC DNA]</scope>
    <source>
        <strain evidence="4">SG293</strain>
    </source>
</reference>
<evidence type="ECO:0000256" key="1">
    <source>
        <dbReference type="ARBA" id="ARBA00006206"/>
    </source>
</evidence>
<comment type="caution">
    <text evidence="4">The sequence shown here is derived from an EMBL/GenBank/DDBJ whole genome shotgun (WGS) entry which is preliminary data.</text>
</comment>
<dbReference type="GO" id="GO:0006006">
    <property type="term" value="P:glucose metabolic process"/>
    <property type="evidence" value="ECO:0007669"/>
    <property type="project" value="TreeGrafter"/>
</dbReference>
<dbReference type="OrthoDB" id="9779408at2"/>
<name>A0A081BGG6_9LACO</name>
<keyword evidence="3" id="KW-0119">Carbohydrate metabolism</keyword>
<dbReference type="SUPFAM" id="SSF74650">
    <property type="entry name" value="Galactose mutarotase-like"/>
    <property type="match status" value="1"/>
</dbReference>
<dbReference type="RefSeq" id="WP_034526031.1">
    <property type="nucleotide sequence ID" value="NZ_BBAZ01000012.1"/>
</dbReference>
<dbReference type="InterPro" id="IPR011013">
    <property type="entry name" value="Gal_mutarotase_sf_dom"/>
</dbReference>
<dbReference type="InterPro" id="IPR014718">
    <property type="entry name" value="GH-type_carb-bd"/>
</dbReference>
<dbReference type="STRING" id="1291743.LOSG293_020720"/>
<evidence type="ECO:0000313" key="5">
    <source>
        <dbReference type="Proteomes" id="UP000028700"/>
    </source>
</evidence>
<evidence type="ECO:0000256" key="3">
    <source>
        <dbReference type="ARBA" id="ARBA00023277"/>
    </source>
</evidence>
<evidence type="ECO:0000313" key="4">
    <source>
        <dbReference type="EMBL" id="GAK47134.1"/>
    </source>
</evidence>